<dbReference type="AlphaFoldDB" id="A0A1X0QUE3"/>
<proteinExistence type="predicted"/>
<accession>A0A1X0QUE3</accession>
<reference evidence="1" key="1">
    <citation type="journal article" date="2016" name="Proc. Natl. Acad. Sci. U.S.A.">
        <title>Lipid metabolic changes in an early divergent fungus govern the establishment of a mutualistic symbiosis with endobacteria.</title>
        <authorList>
            <person name="Lastovetsky O.A."/>
            <person name="Gaspar M.L."/>
            <person name="Mondo S.J."/>
            <person name="LaButti K.M."/>
            <person name="Sandor L."/>
            <person name="Grigoriev I.V."/>
            <person name="Henry S.A."/>
            <person name="Pawlowska T.E."/>
        </authorList>
    </citation>
    <scope>NUCLEOTIDE SEQUENCE [LARGE SCALE GENOMIC DNA]</scope>
    <source>
        <strain evidence="1">ATCC 52814</strain>
    </source>
</reference>
<protein>
    <submittedName>
        <fullName evidence="1">Uncharacterized protein</fullName>
    </submittedName>
</protein>
<organism evidence="1">
    <name type="scientific">Rhizopus microsporus var. microsporus</name>
    <dbReference type="NCBI Taxonomy" id="86635"/>
    <lineage>
        <taxon>Eukaryota</taxon>
        <taxon>Fungi</taxon>
        <taxon>Fungi incertae sedis</taxon>
        <taxon>Mucoromycota</taxon>
        <taxon>Mucoromycotina</taxon>
        <taxon>Mucoromycetes</taxon>
        <taxon>Mucorales</taxon>
        <taxon>Mucorineae</taxon>
        <taxon>Rhizopodaceae</taxon>
        <taxon>Rhizopus</taxon>
    </lineage>
</organism>
<evidence type="ECO:0000313" key="1">
    <source>
        <dbReference type="EMBL" id="ORE03348.1"/>
    </source>
</evidence>
<dbReference type="EMBL" id="KV922007">
    <property type="protein sequence ID" value="ORE03348.1"/>
    <property type="molecule type" value="Genomic_DNA"/>
</dbReference>
<dbReference type="VEuPathDB" id="FungiDB:BCV72DRAFT_251921"/>
<dbReference type="Proteomes" id="UP000242414">
    <property type="component" value="Unassembled WGS sequence"/>
</dbReference>
<sequence length="173" mass="20009">MILIAERSHMVDLLQKCTEHNIQISISPITYTRCGHSLPWETAFAYFGLQAITTMNVLTSFDVKPSSFCKLLSSRFYAYIVRHQLEYGLVVNRFTRSQLYALKEAHDPCIKRIYGARGNASTKVMLHMSKLPLITTREHQWHTLSCTSLWRMVSSINNDLGIRLLKATKRRFL</sequence>
<gene>
    <name evidence="1" type="ORF">BCV72DRAFT_251921</name>
</gene>
<name>A0A1X0QUE3_RHIZD</name>
<dbReference type="OrthoDB" id="5514950at2759"/>